<dbReference type="Pfam" id="PF00656">
    <property type="entry name" value="Peptidase_C14"/>
    <property type="match status" value="1"/>
</dbReference>
<dbReference type="RefSeq" id="WP_210047172.1">
    <property type="nucleotide sequence ID" value="NZ_JBHLVU010000044.1"/>
</dbReference>
<comment type="caution">
    <text evidence="2">The sequence shown here is derived from an EMBL/GenBank/DDBJ whole genome shotgun (WGS) entry which is preliminary data.</text>
</comment>
<dbReference type="InterPro" id="IPR050452">
    <property type="entry name" value="Metacaspase"/>
</dbReference>
<evidence type="ECO:0000313" key="3">
    <source>
        <dbReference type="Proteomes" id="UP001519887"/>
    </source>
</evidence>
<sequence>MFLIAHKAFLVAVDNNISPSFPDLPNTMNDVREVKRLLMETPSYFRITDVQEFTGTISRKAIIAAALKEFFESATNEDVLFLFWAGHGYLHQGEGYLVPVEGEPQKTDESMIKMADVKSLIDNSNAKVIISFFDTCHSGSIARSQDILRGLTLTGSGKIIIAACQSHQSAYDRNGHGAFTDYLIQGLSGMAANSNGIIDVYNLYSFISTKLSNEFQPGVQVPVLSSSTVTGQPIEIRRILTRVDEKQSAELSPETHVDNSGMSYWIGNISSEFDNFSEVRSGEYKLTMSNPPSEVENEFRKLNEQKNTVGFAVRNQACLVRVVNLNITSGSSGEKMEVELHKVEGNHESAMMDMAYGGGHSRTFSADEIATIRANRILFGDHREERLSSIGDKLLESLISNPTNASIKPVIENLIANLQNQQYKLTRIRVIAVGHLILTGTVERIEKLSFQVTEGTISDVTFIGYRKKYYSNVDPYRIEINGKVPE</sequence>
<dbReference type="InterPro" id="IPR011600">
    <property type="entry name" value="Pept_C14_caspase"/>
</dbReference>
<dbReference type="Gene3D" id="3.40.50.1460">
    <property type="match status" value="1"/>
</dbReference>
<dbReference type="EMBL" id="JAHZIK010000108">
    <property type="protein sequence ID" value="MBW7453728.1"/>
    <property type="molecule type" value="Genomic_DNA"/>
</dbReference>
<dbReference type="Proteomes" id="UP001519887">
    <property type="component" value="Unassembled WGS sequence"/>
</dbReference>
<protein>
    <submittedName>
        <fullName evidence="2">Caspase family protein</fullName>
    </submittedName>
</protein>
<dbReference type="SUPFAM" id="SSF52129">
    <property type="entry name" value="Caspase-like"/>
    <property type="match status" value="1"/>
</dbReference>
<reference evidence="2 3" key="1">
    <citation type="submission" date="2021-07" db="EMBL/GenBank/DDBJ databases">
        <title>Paenibacillus radiodurans sp. nov., isolated from the southeastern edge of Tengger Desert.</title>
        <authorList>
            <person name="Zhang G."/>
        </authorList>
    </citation>
    <scope>NUCLEOTIDE SEQUENCE [LARGE SCALE GENOMIC DNA]</scope>
    <source>
        <strain evidence="2 3">CCM 7311</strain>
    </source>
</reference>
<accession>A0ABS7BYK0</accession>
<proteinExistence type="predicted"/>
<dbReference type="InterPro" id="IPR029030">
    <property type="entry name" value="Caspase-like_dom_sf"/>
</dbReference>
<evidence type="ECO:0000259" key="1">
    <source>
        <dbReference type="Pfam" id="PF00656"/>
    </source>
</evidence>
<organism evidence="2 3">
    <name type="scientific">Paenibacillus sepulcri</name>
    <dbReference type="NCBI Taxonomy" id="359917"/>
    <lineage>
        <taxon>Bacteria</taxon>
        <taxon>Bacillati</taxon>
        <taxon>Bacillota</taxon>
        <taxon>Bacilli</taxon>
        <taxon>Bacillales</taxon>
        <taxon>Paenibacillaceae</taxon>
        <taxon>Paenibacillus</taxon>
    </lineage>
</organism>
<name>A0ABS7BYK0_9BACL</name>
<gene>
    <name evidence="2" type="ORF">K0U00_06720</name>
</gene>
<dbReference type="PANTHER" id="PTHR48104:SF30">
    <property type="entry name" value="METACASPASE-1"/>
    <property type="match status" value="1"/>
</dbReference>
<keyword evidence="3" id="KW-1185">Reference proteome</keyword>
<evidence type="ECO:0000313" key="2">
    <source>
        <dbReference type="EMBL" id="MBW7453728.1"/>
    </source>
</evidence>
<feature type="domain" description="Peptidase C14 caspase" evidence="1">
    <location>
        <begin position="19"/>
        <end position="230"/>
    </location>
</feature>
<dbReference type="PANTHER" id="PTHR48104">
    <property type="entry name" value="METACASPASE-4"/>
    <property type="match status" value="1"/>
</dbReference>